<protein>
    <recommendedName>
        <fullName evidence="2">Large ribosomal subunit protein bL21m</fullName>
    </recommendedName>
</protein>
<evidence type="ECO:0000256" key="1">
    <source>
        <dbReference type="ARBA" id="ARBA00008563"/>
    </source>
</evidence>
<organism evidence="3 4">
    <name type="scientific">Rodentolepis nana</name>
    <name type="common">Dwarf tapeworm</name>
    <name type="synonym">Hymenolepis nana</name>
    <dbReference type="NCBI Taxonomy" id="102285"/>
    <lineage>
        <taxon>Eukaryota</taxon>
        <taxon>Metazoa</taxon>
        <taxon>Spiralia</taxon>
        <taxon>Lophotrochozoa</taxon>
        <taxon>Platyhelminthes</taxon>
        <taxon>Cestoda</taxon>
        <taxon>Eucestoda</taxon>
        <taxon>Cyclophyllidea</taxon>
        <taxon>Hymenolepididae</taxon>
        <taxon>Rodentolepis</taxon>
    </lineage>
</organism>
<comment type="similarity">
    <text evidence="1">Belongs to the bacterial ribosomal protein bL21 family.</text>
</comment>
<dbReference type="GO" id="GO:0005762">
    <property type="term" value="C:mitochondrial large ribosomal subunit"/>
    <property type="evidence" value="ECO:0007669"/>
    <property type="project" value="TreeGrafter"/>
</dbReference>
<reference evidence="3 4" key="1">
    <citation type="submission" date="2018-11" db="EMBL/GenBank/DDBJ databases">
        <authorList>
            <consortium name="Pathogen Informatics"/>
        </authorList>
    </citation>
    <scope>NUCLEOTIDE SEQUENCE [LARGE SCALE GENOMIC DNA]</scope>
</reference>
<keyword evidence="4" id="KW-1185">Reference proteome</keyword>
<gene>
    <name evidence="3" type="ORF">HNAJ_LOCUS1870</name>
</gene>
<dbReference type="GO" id="GO:0003735">
    <property type="term" value="F:structural constituent of ribosome"/>
    <property type="evidence" value="ECO:0007669"/>
    <property type="project" value="TreeGrafter"/>
</dbReference>
<accession>A0A3P7RMH6</accession>
<proteinExistence type="inferred from homology"/>
<evidence type="ECO:0000256" key="2">
    <source>
        <dbReference type="ARBA" id="ARBA00044129"/>
    </source>
</evidence>
<dbReference type="InterPro" id="IPR036164">
    <property type="entry name" value="bL21-like_sf"/>
</dbReference>
<dbReference type="OrthoDB" id="5994at2759"/>
<dbReference type="Proteomes" id="UP000278807">
    <property type="component" value="Unassembled WGS sequence"/>
</dbReference>
<dbReference type="EMBL" id="UZAE01000803">
    <property type="protein sequence ID" value="VDN97729.1"/>
    <property type="molecule type" value="Genomic_DNA"/>
</dbReference>
<evidence type="ECO:0000313" key="4">
    <source>
        <dbReference type="Proteomes" id="UP000278807"/>
    </source>
</evidence>
<dbReference type="PANTHER" id="PTHR21349">
    <property type="entry name" value="50S RIBOSOMAL PROTEIN L21"/>
    <property type="match status" value="1"/>
</dbReference>
<dbReference type="InterPro" id="IPR028909">
    <property type="entry name" value="bL21-like"/>
</dbReference>
<dbReference type="SUPFAM" id="SSF141091">
    <property type="entry name" value="L21p-like"/>
    <property type="match status" value="1"/>
</dbReference>
<sequence>MHFRTIHTSYNLYDWIRRNTPRKPYRHKIDRVQSVLEEERIDIELNKCISEKDLSDSDLQIYNEVRTNVAKSLALNNSRNFAVIHFAGKQFKVTNNDLISAKAPLLEAQPGELIRFEKVLLAGNSDFTIVGRPILPRNNVLVTAMVVEKTLQHPSLWYQFHRRRRHRVMRVFQDNLVTLRIVDVCIENL</sequence>
<name>A0A3P7RMH6_RODNA</name>
<evidence type="ECO:0000313" key="3">
    <source>
        <dbReference type="EMBL" id="VDN97729.1"/>
    </source>
</evidence>
<dbReference type="Pfam" id="PF00829">
    <property type="entry name" value="Ribosomal_L21p"/>
    <property type="match status" value="1"/>
</dbReference>
<dbReference type="AlphaFoldDB" id="A0A3P7RMH6"/>
<dbReference type="PANTHER" id="PTHR21349:SF0">
    <property type="entry name" value="LARGE RIBOSOMAL SUBUNIT PROTEIN BL21M"/>
    <property type="match status" value="1"/>
</dbReference>